<dbReference type="Proteomes" id="UP000824005">
    <property type="component" value="Unassembled WGS sequence"/>
</dbReference>
<keyword evidence="1" id="KW-0472">Membrane</keyword>
<gene>
    <name evidence="2" type="ORF">H9830_05415</name>
</gene>
<name>A0A9D1YTU2_9MICO</name>
<dbReference type="AlphaFoldDB" id="A0A9D1YTU2"/>
<reference evidence="2" key="2">
    <citation type="submission" date="2021-04" db="EMBL/GenBank/DDBJ databases">
        <authorList>
            <person name="Gilroy R."/>
        </authorList>
    </citation>
    <scope>NUCLEOTIDE SEQUENCE</scope>
    <source>
        <strain evidence="2">ChiGjej1B1-98</strain>
    </source>
</reference>
<dbReference type="EMBL" id="DXDC01000157">
    <property type="protein sequence ID" value="HIY65699.1"/>
    <property type="molecule type" value="Genomic_DNA"/>
</dbReference>
<evidence type="ECO:0000313" key="3">
    <source>
        <dbReference type="Proteomes" id="UP000824005"/>
    </source>
</evidence>
<comment type="caution">
    <text evidence="2">The sequence shown here is derived from an EMBL/GenBank/DDBJ whole genome shotgun (WGS) entry which is preliminary data.</text>
</comment>
<keyword evidence="1" id="KW-0812">Transmembrane</keyword>
<feature type="transmembrane region" description="Helical" evidence="1">
    <location>
        <begin position="116"/>
        <end position="136"/>
    </location>
</feature>
<accession>A0A9D1YTU2</accession>
<feature type="transmembrane region" description="Helical" evidence="1">
    <location>
        <begin position="202"/>
        <end position="220"/>
    </location>
</feature>
<organism evidence="2 3">
    <name type="scientific">Candidatus Agrococcus pullicola</name>
    <dbReference type="NCBI Taxonomy" id="2838429"/>
    <lineage>
        <taxon>Bacteria</taxon>
        <taxon>Bacillati</taxon>
        <taxon>Actinomycetota</taxon>
        <taxon>Actinomycetes</taxon>
        <taxon>Micrococcales</taxon>
        <taxon>Microbacteriaceae</taxon>
        <taxon>Agrococcus</taxon>
    </lineage>
</organism>
<evidence type="ECO:0000256" key="1">
    <source>
        <dbReference type="SAM" id="Phobius"/>
    </source>
</evidence>
<reference evidence="2" key="1">
    <citation type="journal article" date="2021" name="PeerJ">
        <title>Extensive microbial diversity within the chicken gut microbiome revealed by metagenomics and culture.</title>
        <authorList>
            <person name="Gilroy R."/>
            <person name="Ravi A."/>
            <person name="Getino M."/>
            <person name="Pursley I."/>
            <person name="Horton D.L."/>
            <person name="Alikhan N.F."/>
            <person name="Baker D."/>
            <person name="Gharbi K."/>
            <person name="Hall N."/>
            <person name="Watson M."/>
            <person name="Adriaenssens E.M."/>
            <person name="Foster-Nyarko E."/>
            <person name="Jarju S."/>
            <person name="Secka A."/>
            <person name="Antonio M."/>
            <person name="Oren A."/>
            <person name="Chaudhuri R.R."/>
            <person name="La Ragione R."/>
            <person name="Hildebrand F."/>
            <person name="Pallen M.J."/>
        </authorList>
    </citation>
    <scope>NUCLEOTIDE SEQUENCE</scope>
    <source>
        <strain evidence="2">ChiGjej1B1-98</strain>
    </source>
</reference>
<dbReference type="PIRSF" id="PIRSF010219">
    <property type="entry name" value="UCP010219"/>
    <property type="match status" value="1"/>
</dbReference>
<feature type="transmembrane region" description="Helical" evidence="1">
    <location>
        <begin position="164"/>
        <end position="182"/>
    </location>
</feature>
<dbReference type="Pfam" id="PF11361">
    <property type="entry name" value="DUF3159"/>
    <property type="match status" value="1"/>
</dbReference>
<sequence>MTEEREGEDALRRAISGSRLGGLSPDEKPSAGAILQAMGGIRGLIESIVPGFTFLVLYTITRDVWISVLVPLGLSVIFVALRVFTKGQSALAFAGLIGVGISAGLALFTGRAEDNFIWGFITNAVFIVVILISLLARRPLVGFVTGLLTEKPYAWRTDAAKRRVSFVGTLLLLTVFAARLAVQVPLYFVGESGVQALAATKLVMGLPLYGAALWVVWLMVRSVMRTDDQENKVS</sequence>
<proteinExistence type="predicted"/>
<dbReference type="InterPro" id="IPR016566">
    <property type="entry name" value="UCP010219"/>
</dbReference>
<feature type="transmembrane region" description="Helical" evidence="1">
    <location>
        <begin position="64"/>
        <end position="84"/>
    </location>
</feature>
<feature type="transmembrane region" description="Helical" evidence="1">
    <location>
        <begin position="91"/>
        <end position="110"/>
    </location>
</feature>
<evidence type="ECO:0000313" key="2">
    <source>
        <dbReference type="EMBL" id="HIY65699.1"/>
    </source>
</evidence>
<protein>
    <submittedName>
        <fullName evidence="2">DUF3159 domain-containing protein</fullName>
    </submittedName>
</protein>
<keyword evidence="1" id="KW-1133">Transmembrane helix</keyword>